<sequence>MLVTSIHDLSPVRDDWLQDESVWGPTLIPIQDDDWSVTVRVALGHPGGWRCDCWNTTEDGRHLETECRCTGLTLQDVPHTLIKPLHSLYIQDIPFLFSVWFLASCKRAIPRVSRSDGLSPRYLLGTALAAGSVTIQTAARKQEGVGRNSHITVTNSPPLTPEKRESVYQIQ</sequence>
<dbReference type="EMBL" id="OB795109">
    <property type="protein sequence ID" value="CAD7431692.1"/>
    <property type="molecule type" value="Genomic_DNA"/>
</dbReference>
<name>A0A7R9ECU0_9NEOP</name>
<proteinExistence type="predicted"/>
<gene>
    <name evidence="2" type="ORF">TMSB3V08_LOCUS8415</name>
</gene>
<reference evidence="2" key="1">
    <citation type="submission" date="2020-11" db="EMBL/GenBank/DDBJ databases">
        <authorList>
            <person name="Tran Van P."/>
        </authorList>
    </citation>
    <scope>NUCLEOTIDE SEQUENCE</scope>
</reference>
<protein>
    <submittedName>
        <fullName evidence="2">Uncharacterized protein</fullName>
    </submittedName>
</protein>
<feature type="region of interest" description="Disordered" evidence="1">
    <location>
        <begin position="144"/>
        <end position="171"/>
    </location>
</feature>
<organism evidence="2">
    <name type="scientific">Timema monikensis</name>
    <dbReference type="NCBI Taxonomy" id="170555"/>
    <lineage>
        <taxon>Eukaryota</taxon>
        <taxon>Metazoa</taxon>
        <taxon>Ecdysozoa</taxon>
        <taxon>Arthropoda</taxon>
        <taxon>Hexapoda</taxon>
        <taxon>Insecta</taxon>
        <taxon>Pterygota</taxon>
        <taxon>Neoptera</taxon>
        <taxon>Polyneoptera</taxon>
        <taxon>Phasmatodea</taxon>
        <taxon>Timematodea</taxon>
        <taxon>Timematoidea</taxon>
        <taxon>Timematidae</taxon>
        <taxon>Timema</taxon>
    </lineage>
</organism>
<evidence type="ECO:0000313" key="2">
    <source>
        <dbReference type="EMBL" id="CAD7431692.1"/>
    </source>
</evidence>
<evidence type="ECO:0000256" key="1">
    <source>
        <dbReference type="SAM" id="MobiDB-lite"/>
    </source>
</evidence>
<dbReference type="AlphaFoldDB" id="A0A7R9ECU0"/>
<accession>A0A7R9ECU0</accession>
<feature type="compositionally biased region" description="Basic and acidic residues" evidence="1">
    <location>
        <begin position="161"/>
        <end position="171"/>
    </location>
</feature>